<dbReference type="PROSITE" id="PS00667">
    <property type="entry name" value="COMPLEX1_ND1_1"/>
    <property type="match status" value="1"/>
</dbReference>
<feature type="transmembrane region" description="Helical" evidence="5">
    <location>
        <begin position="6"/>
        <end position="28"/>
    </location>
</feature>
<dbReference type="EMBL" id="DSDY01000182">
    <property type="protein sequence ID" value="HDS11160.1"/>
    <property type="molecule type" value="Genomic_DNA"/>
</dbReference>
<reference evidence="6" key="1">
    <citation type="journal article" date="2020" name="mSystems">
        <title>Genome- and Community-Level Interaction Insights into Carbon Utilization and Element Cycling Functions of Hydrothermarchaeota in Hydrothermal Sediment.</title>
        <authorList>
            <person name="Zhou Z."/>
            <person name="Liu Y."/>
            <person name="Xu W."/>
            <person name="Pan J."/>
            <person name="Luo Z.H."/>
            <person name="Li M."/>
        </authorList>
    </citation>
    <scope>NUCLEOTIDE SEQUENCE [LARGE SCALE GENOMIC DNA]</scope>
    <source>
        <strain evidence="6">SpSt-123</strain>
    </source>
</reference>
<gene>
    <name evidence="6" type="ORF">ENO04_06080</name>
</gene>
<evidence type="ECO:0000256" key="1">
    <source>
        <dbReference type="ARBA" id="ARBA00004141"/>
    </source>
</evidence>
<keyword evidence="3 5" id="KW-1133">Transmembrane helix</keyword>
<dbReference type="PANTHER" id="PTHR43359:SF1">
    <property type="entry name" value="FORMATE HYDROGENLYASE SUBUNIT 4-RELATED"/>
    <property type="match status" value="1"/>
</dbReference>
<dbReference type="Pfam" id="PF00146">
    <property type="entry name" value="NADHdh"/>
    <property type="match status" value="1"/>
</dbReference>
<evidence type="ECO:0000256" key="4">
    <source>
        <dbReference type="ARBA" id="ARBA00023136"/>
    </source>
</evidence>
<feature type="transmembrane region" description="Helical" evidence="5">
    <location>
        <begin position="183"/>
        <end position="205"/>
    </location>
</feature>
<dbReference type="GO" id="GO:0005886">
    <property type="term" value="C:plasma membrane"/>
    <property type="evidence" value="ECO:0007669"/>
    <property type="project" value="TreeGrafter"/>
</dbReference>
<dbReference type="InterPro" id="IPR018086">
    <property type="entry name" value="NADH_UbQ_OxRdtase_su1_CS"/>
</dbReference>
<accession>A0A7C1E3D6</accession>
<evidence type="ECO:0000313" key="6">
    <source>
        <dbReference type="EMBL" id="HDS11160.1"/>
    </source>
</evidence>
<name>A0A7C1E3D6_9CREN</name>
<evidence type="ECO:0000256" key="2">
    <source>
        <dbReference type="ARBA" id="ARBA00022692"/>
    </source>
</evidence>
<comment type="subcellular location">
    <subcellularLocation>
        <location evidence="1">Membrane</location>
        <topology evidence="1">Multi-pass membrane protein</topology>
    </subcellularLocation>
</comment>
<keyword evidence="4 5" id="KW-0472">Membrane</keyword>
<dbReference type="InterPro" id="IPR001694">
    <property type="entry name" value="NADH_UbQ_OxRdtase_su1/FPO"/>
</dbReference>
<feature type="transmembrane region" description="Helical" evidence="5">
    <location>
        <begin position="300"/>
        <end position="318"/>
    </location>
</feature>
<keyword evidence="2 5" id="KW-0812">Transmembrane</keyword>
<feature type="transmembrane region" description="Helical" evidence="5">
    <location>
        <begin position="108"/>
        <end position="128"/>
    </location>
</feature>
<dbReference type="InterPro" id="IPR052561">
    <property type="entry name" value="ComplexI_Subunit1"/>
</dbReference>
<evidence type="ECO:0000256" key="5">
    <source>
        <dbReference type="SAM" id="Phobius"/>
    </source>
</evidence>
<feature type="transmembrane region" description="Helical" evidence="5">
    <location>
        <begin position="264"/>
        <end position="288"/>
    </location>
</feature>
<evidence type="ECO:0000256" key="3">
    <source>
        <dbReference type="ARBA" id="ARBA00022989"/>
    </source>
</evidence>
<dbReference type="AlphaFoldDB" id="A0A7C1E3D6"/>
<comment type="caution">
    <text evidence="6">The sequence shown here is derived from an EMBL/GenBank/DDBJ whole genome shotgun (WGS) entry which is preliminary data.</text>
</comment>
<sequence>MMGDILLSFIVYPGLLFLVTFSLITQWYRRKIIARIQRRVGPKYVGPYGLLQPFADIAKLFRKEVTIHKHAPVRGLVFVGLIGLFSLVAAMLITPLSLTPLRTNYDVFVFLYLTVYASIAILLLGYGTHSVYPGIGSSRYLNLFFLSEPVLAISIISLVELIAPGTYSLGEALSRYLSLSSNGISNVAKIISYILACLSFGLALFSKLSLKPLDISEAETEIAGGLVSELSGPLLSLYILIHEAELTLMFYIFSSMIIPYNGIGLPFLFLSIAKYFAVVGVITVLSYSFGRVKIDQAIKILLRFGLPLSLISFTIAIML</sequence>
<protein>
    <submittedName>
        <fullName evidence="6">NADH-quinone oxidoreductase subunit H</fullName>
    </submittedName>
</protein>
<dbReference type="PANTHER" id="PTHR43359">
    <property type="entry name" value="FORMATE HYDROGENLYASE SUBUNIT 4"/>
    <property type="match status" value="1"/>
</dbReference>
<feature type="transmembrane region" description="Helical" evidence="5">
    <location>
        <begin position="76"/>
        <end position="96"/>
    </location>
</feature>
<organism evidence="6">
    <name type="scientific">Fervidicoccus fontis</name>
    <dbReference type="NCBI Taxonomy" id="683846"/>
    <lineage>
        <taxon>Archaea</taxon>
        <taxon>Thermoproteota</taxon>
        <taxon>Thermoprotei</taxon>
        <taxon>Fervidicoccales</taxon>
        <taxon>Fervidicoccaceae</taxon>
        <taxon>Fervidicoccus</taxon>
    </lineage>
</organism>
<proteinExistence type="predicted"/>
<feature type="transmembrane region" description="Helical" evidence="5">
    <location>
        <begin position="237"/>
        <end position="258"/>
    </location>
</feature>
<feature type="transmembrane region" description="Helical" evidence="5">
    <location>
        <begin position="140"/>
        <end position="163"/>
    </location>
</feature>